<evidence type="ECO:0000313" key="3">
    <source>
        <dbReference type="Proteomes" id="UP000649179"/>
    </source>
</evidence>
<dbReference type="PANTHER" id="PTHR45982">
    <property type="entry name" value="REGULATOR OF CHROMOSOME CONDENSATION"/>
    <property type="match status" value="1"/>
</dbReference>
<accession>A0A917BJX7</accession>
<dbReference type="Pfam" id="PF05345">
    <property type="entry name" value="He_PIG"/>
    <property type="match status" value="1"/>
</dbReference>
<gene>
    <name evidence="2" type="ORF">GCM10011519_15540</name>
</gene>
<reference evidence="2" key="2">
    <citation type="submission" date="2020-09" db="EMBL/GenBank/DDBJ databases">
        <authorList>
            <person name="Sun Q."/>
            <person name="Zhou Y."/>
        </authorList>
    </citation>
    <scope>NUCLEOTIDE SEQUENCE</scope>
    <source>
        <strain evidence="2">CGMCC 1.16067</strain>
    </source>
</reference>
<dbReference type="InterPro" id="IPR009091">
    <property type="entry name" value="RCC1/BLIP-II"/>
</dbReference>
<dbReference type="GO" id="GO:0005509">
    <property type="term" value="F:calcium ion binding"/>
    <property type="evidence" value="ECO:0007669"/>
    <property type="project" value="InterPro"/>
</dbReference>
<dbReference type="InterPro" id="IPR013783">
    <property type="entry name" value="Ig-like_fold"/>
</dbReference>
<dbReference type="Proteomes" id="UP000649179">
    <property type="component" value="Unassembled WGS sequence"/>
</dbReference>
<dbReference type="PROSITE" id="PS50012">
    <property type="entry name" value="RCC1_3"/>
    <property type="match status" value="1"/>
</dbReference>
<organism evidence="2 3">
    <name type="scientific">Marmoricola endophyticus</name>
    <dbReference type="NCBI Taxonomy" id="2040280"/>
    <lineage>
        <taxon>Bacteria</taxon>
        <taxon>Bacillati</taxon>
        <taxon>Actinomycetota</taxon>
        <taxon>Actinomycetes</taxon>
        <taxon>Propionibacteriales</taxon>
        <taxon>Nocardioidaceae</taxon>
        <taxon>Marmoricola</taxon>
    </lineage>
</organism>
<dbReference type="InterPro" id="IPR051553">
    <property type="entry name" value="Ran_GTPase-activating"/>
</dbReference>
<dbReference type="EMBL" id="BMKQ01000001">
    <property type="protein sequence ID" value="GGF42586.1"/>
    <property type="molecule type" value="Genomic_DNA"/>
</dbReference>
<dbReference type="SUPFAM" id="SSF49313">
    <property type="entry name" value="Cadherin-like"/>
    <property type="match status" value="1"/>
</dbReference>
<protein>
    <submittedName>
        <fullName evidence="2">Uncharacterized protein</fullName>
    </submittedName>
</protein>
<dbReference type="GO" id="GO:0005085">
    <property type="term" value="F:guanyl-nucleotide exchange factor activity"/>
    <property type="evidence" value="ECO:0007669"/>
    <property type="project" value="TreeGrafter"/>
</dbReference>
<evidence type="ECO:0000256" key="1">
    <source>
        <dbReference type="SAM" id="SignalP"/>
    </source>
</evidence>
<evidence type="ECO:0000313" key="2">
    <source>
        <dbReference type="EMBL" id="GGF42586.1"/>
    </source>
</evidence>
<dbReference type="Gene3D" id="2.130.10.30">
    <property type="entry name" value="Regulator of chromosome condensation 1/beta-lactamase-inhibitor protein II"/>
    <property type="match status" value="1"/>
</dbReference>
<dbReference type="Pfam" id="PF13540">
    <property type="entry name" value="RCC1_2"/>
    <property type="match status" value="1"/>
</dbReference>
<feature type="signal peptide" evidence="1">
    <location>
        <begin position="1"/>
        <end position="21"/>
    </location>
</feature>
<name>A0A917BJX7_9ACTN</name>
<reference evidence="2" key="1">
    <citation type="journal article" date="2014" name="Int. J. Syst. Evol. Microbiol.">
        <title>Complete genome sequence of Corynebacterium casei LMG S-19264T (=DSM 44701T), isolated from a smear-ripened cheese.</title>
        <authorList>
            <consortium name="US DOE Joint Genome Institute (JGI-PGF)"/>
            <person name="Walter F."/>
            <person name="Albersmeier A."/>
            <person name="Kalinowski J."/>
            <person name="Ruckert C."/>
        </authorList>
    </citation>
    <scope>NUCLEOTIDE SEQUENCE</scope>
    <source>
        <strain evidence="2">CGMCC 1.16067</strain>
    </source>
</reference>
<dbReference type="GO" id="GO:0016020">
    <property type="term" value="C:membrane"/>
    <property type="evidence" value="ECO:0007669"/>
    <property type="project" value="InterPro"/>
</dbReference>
<dbReference type="InterPro" id="IPR015919">
    <property type="entry name" value="Cadherin-like_sf"/>
</dbReference>
<sequence length="1228" mass="124197">MKRLLALLGVLMMGLTLTWTAGPAVAVARTTTRPAAVPAADPATPGLVPVSPARLLDTRTTGGMVGAGGTVTVQAAGEGGLPGSGIAAVVVNLTVTGPTGPGFLTAYPTGSQRPEASSVNYAKAQTVANQAIVKVDEAGSFTIYASAGTHVLVDVTGYVPDGAAYSALSPSRVLDTRTGTGAPKAIVKAGGVVRLKVTGAGGVPDTGAGAVVLNVTDTASAGPGFVTAYPDGAQRPLASTLNYDKARTAAGMTIAKVGAGGYVDLYTSATSHLVADVVGWFPTTSDYTALTPTRALDTRTGVGRGGVKTQLKAGKSLDLQITGVNGVPESDGATAPTAVEVTVTATGPKAAGFVTAFPSGVDRPGVSTVNYAKAQTVANSATTGVGPDGRITIYTPAATHVVVDVVGYFSGPATTTEPPAGGYPVVKAITSGNAYHGPPSLSADGGQVLFSEESAVFYAASRAAETGDRQTPAEQTSADNDALRAEARRVTADDEDGGARLRLYDASTGTTSTVVGSPALPADSSIEDYQLSADGRYVVYSYDTYDYDETTDEGSSTYALKRLDRTTGQTLDIYSSTAADEDYVPSSSFATTPDGRFVAYEVPTGKYWETDDDSVPIVNVMLKDLSSSAKPVLVNESGVSANVASIADDGSAVAYGAFTKAQADSYPAGSSKVWSRTSGARVAIPRSSSDSAAQLAPDGDSAVFQDQSAADAVYYLDSWRRSGNTSTKLTSQTELEEYGGEQSTDGRYVVHGVDYYDADDVDEDGEFGDGHPVGIRLWDTQTRRLTTVAGADSYTVGQDDSTMPVAGTISGDGSHVGFLTGRGQVALWGPNPRDPNVGRALEVDESDLPPGEVGTSYSGTLHARGGKAPYTWSVTGLPAGLSLDPSTGAVAGTPSEASDEPVEVTLTDSRGSQATGTVALTVYAPLGKAASATGAGYSCSKLQSGAVACWGGSVFATVLAPHAVSGLPRGATVSKVVAGSYSGCAVLANQSLYCWDAGEEAAYRLSILGTGIVDVTASDDAPCALQSTGVVRCVVYDEDGDQSVQTVAFGGKVKAVSGLGEYLCGTLSTGALRCLYVGYGEPPVTVRGVSAKSFSVGYDGACAVVTGATVRCWDGDDEGSPYAISGVSSATQVATDSNHGCARISTGAVSCWGYNDDGQLGNGTTTDPASPTAGKAVAGLSGASAVAAGDGRSCALLSDGGVRCWGAAPTGDGTARGRPRPVRVLALG</sequence>
<dbReference type="SUPFAM" id="SSF50985">
    <property type="entry name" value="RCC1/BLIP-II"/>
    <property type="match status" value="1"/>
</dbReference>
<keyword evidence="1" id="KW-0732">Signal</keyword>
<dbReference type="GO" id="GO:0005975">
    <property type="term" value="P:carbohydrate metabolic process"/>
    <property type="evidence" value="ECO:0007669"/>
    <property type="project" value="UniProtKB-ARBA"/>
</dbReference>
<dbReference type="SUPFAM" id="SSF82171">
    <property type="entry name" value="DPP6 N-terminal domain-like"/>
    <property type="match status" value="1"/>
</dbReference>
<dbReference type="RefSeq" id="WP_188779261.1">
    <property type="nucleotide sequence ID" value="NZ_BMKQ01000001.1"/>
</dbReference>
<dbReference type="GO" id="GO:0005737">
    <property type="term" value="C:cytoplasm"/>
    <property type="evidence" value="ECO:0007669"/>
    <property type="project" value="TreeGrafter"/>
</dbReference>
<feature type="chain" id="PRO_5039586465" evidence="1">
    <location>
        <begin position="22"/>
        <end position="1228"/>
    </location>
</feature>
<comment type="caution">
    <text evidence="2">The sequence shown here is derived from an EMBL/GenBank/DDBJ whole genome shotgun (WGS) entry which is preliminary data.</text>
</comment>
<dbReference type="PANTHER" id="PTHR45982:SF1">
    <property type="entry name" value="REGULATOR OF CHROMOSOME CONDENSATION"/>
    <property type="match status" value="1"/>
</dbReference>
<keyword evidence="3" id="KW-1185">Reference proteome</keyword>
<dbReference type="Gene3D" id="2.60.40.10">
    <property type="entry name" value="Immunoglobulins"/>
    <property type="match status" value="1"/>
</dbReference>
<proteinExistence type="predicted"/>
<dbReference type="AlphaFoldDB" id="A0A917BJX7"/>
<dbReference type="InterPro" id="IPR000408">
    <property type="entry name" value="Reg_chr_condens"/>
</dbReference>